<name>A0A0E9XCB7_ANGAN</name>
<dbReference type="EMBL" id="GBXM01009264">
    <property type="protein sequence ID" value="JAH99313.1"/>
    <property type="molecule type" value="Transcribed_RNA"/>
</dbReference>
<evidence type="ECO:0000313" key="1">
    <source>
        <dbReference type="EMBL" id="JAH99313.1"/>
    </source>
</evidence>
<organism evidence="1">
    <name type="scientific">Anguilla anguilla</name>
    <name type="common">European freshwater eel</name>
    <name type="synonym">Muraena anguilla</name>
    <dbReference type="NCBI Taxonomy" id="7936"/>
    <lineage>
        <taxon>Eukaryota</taxon>
        <taxon>Metazoa</taxon>
        <taxon>Chordata</taxon>
        <taxon>Craniata</taxon>
        <taxon>Vertebrata</taxon>
        <taxon>Euteleostomi</taxon>
        <taxon>Actinopterygii</taxon>
        <taxon>Neopterygii</taxon>
        <taxon>Teleostei</taxon>
        <taxon>Anguilliformes</taxon>
        <taxon>Anguillidae</taxon>
        <taxon>Anguilla</taxon>
    </lineage>
</organism>
<protein>
    <submittedName>
        <fullName evidence="1">Uncharacterized protein</fullName>
    </submittedName>
</protein>
<accession>A0A0E9XCB7</accession>
<sequence>MYVSYYLRVQYFPGECNSSLELVWRENCSVYPWRALQCSTIVHVG</sequence>
<proteinExistence type="predicted"/>
<dbReference type="AlphaFoldDB" id="A0A0E9XCB7"/>
<reference evidence="1" key="1">
    <citation type="submission" date="2014-11" db="EMBL/GenBank/DDBJ databases">
        <authorList>
            <person name="Amaro Gonzalez C."/>
        </authorList>
    </citation>
    <scope>NUCLEOTIDE SEQUENCE</scope>
</reference>
<reference evidence="1" key="2">
    <citation type="journal article" date="2015" name="Fish Shellfish Immunol.">
        <title>Early steps in the European eel (Anguilla anguilla)-Vibrio vulnificus interaction in the gills: Role of the RtxA13 toxin.</title>
        <authorList>
            <person name="Callol A."/>
            <person name="Pajuelo D."/>
            <person name="Ebbesson L."/>
            <person name="Teles M."/>
            <person name="MacKenzie S."/>
            <person name="Amaro C."/>
        </authorList>
    </citation>
    <scope>NUCLEOTIDE SEQUENCE</scope>
</reference>